<sequence>MATPRLQIPAEWKDGIERLSRWFGSDERYSVAHVQSPPSANDGSWMALVLHTIGLRASGGHDLFSRYLVGSLQKKEVLKSEWDSAGYTEEMRPVVSGYGDIGLASNFDFRYKLIIIDADHSKSVDYAVSLVKLSLLAKTEEATILRFVWLSSAPVDKNLGRMLAVATDESEIPISAFRLPQQINSPSLSNLRWIQHKASDEEYPDAVMEAIAPECAVVQDLDPSVHKQPITAVFWDGESEWNRHLLKHRFQVAAWKHTTGKHFGTLCIGSDSMERSLIDDKNAHHLVLVKTKIRKVFDAETSHVVWADAPLSRDRMLAQVTCALDKEVEQADRTIHAQVALQDILGAEPGREFEDIHLPVFIIHVMNECPNINIDRLRVCFVSKEAAFAEAIRRLHALGYIYYGMDGISVHLNVYPAQKTLGFLLTAGNDLSVARFLSCITADTPATARSAIIDITAILLGCHALDPLFVISPDHFADEESINGLLQRHCIDVPSDVIKSGAMWLALAIFRRYREEWDTDMGLIKFEDEKLFLLSNTCRKISYCAKEIEDRVNHLIPEAQGNASGAALGISHEEVRQIQRCMVLAWAHNVLVPDGNGGLDSIFSGNPINLRFNQGLRLPQNAPLHVLSFGFALLESKYFAWLPTVIPEQVLFETFGEMGCDMTDFATVYFGEYVWENDEDNSEGSLEDEADQSNEA</sequence>
<keyword evidence="2" id="KW-1185">Reference proteome</keyword>
<evidence type="ECO:0000313" key="2">
    <source>
        <dbReference type="Proteomes" id="UP000070054"/>
    </source>
</evidence>
<accession>A0A135RTU2</accession>
<dbReference type="OrthoDB" id="4820237at2759"/>
<gene>
    <name evidence="1" type="ORF">CNYM01_04387</name>
</gene>
<comment type="caution">
    <text evidence="1">The sequence shown here is derived from an EMBL/GenBank/DDBJ whole genome shotgun (WGS) entry which is preliminary data.</text>
</comment>
<dbReference type="AlphaFoldDB" id="A0A135RTU2"/>
<name>A0A135RTU2_9PEZI</name>
<organism evidence="1 2">
    <name type="scientific">Colletotrichum nymphaeae SA-01</name>
    <dbReference type="NCBI Taxonomy" id="1460502"/>
    <lineage>
        <taxon>Eukaryota</taxon>
        <taxon>Fungi</taxon>
        <taxon>Dikarya</taxon>
        <taxon>Ascomycota</taxon>
        <taxon>Pezizomycotina</taxon>
        <taxon>Sordariomycetes</taxon>
        <taxon>Hypocreomycetidae</taxon>
        <taxon>Glomerellales</taxon>
        <taxon>Glomerellaceae</taxon>
        <taxon>Colletotrichum</taxon>
        <taxon>Colletotrichum acutatum species complex</taxon>
    </lineage>
</organism>
<dbReference type="EMBL" id="JEMN01001788">
    <property type="protein sequence ID" value="KXH27113.1"/>
    <property type="molecule type" value="Genomic_DNA"/>
</dbReference>
<protein>
    <submittedName>
        <fullName evidence="1">Uncharacterized protein</fullName>
    </submittedName>
</protein>
<proteinExistence type="predicted"/>
<evidence type="ECO:0000313" key="1">
    <source>
        <dbReference type="EMBL" id="KXH27113.1"/>
    </source>
</evidence>
<reference evidence="1 2" key="1">
    <citation type="submission" date="2014-02" db="EMBL/GenBank/DDBJ databases">
        <title>The genome sequence of Colletotrichum nymphaeae SA-01.</title>
        <authorList>
            <person name="Baroncelli R."/>
            <person name="Thon M.R."/>
        </authorList>
    </citation>
    <scope>NUCLEOTIDE SEQUENCE [LARGE SCALE GENOMIC DNA]</scope>
    <source>
        <strain evidence="1 2">SA-01</strain>
    </source>
</reference>
<dbReference type="Proteomes" id="UP000070054">
    <property type="component" value="Unassembled WGS sequence"/>
</dbReference>